<protein>
    <submittedName>
        <fullName evidence="1">HAMP domain-containing histidine kinase</fullName>
    </submittedName>
</protein>
<keyword evidence="1" id="KW-0418">Kinase</keyword>
<keyword evidence="1" id="KW-0808">Transferase</keyword>
<dbReference type="Proteomes" id="UP000662747">
    <property type="component" value="Chromosome"/>
</dbReference>
<dbReference type="GO" id="GO:0016301">
    <property type="term" value="F:kinase activity"/>
    <property type="evidence" value="ECO:0007669"/>
    <property type="project" value="UniProtKB-KW"/>
</dbReference>
<evidence type="ECO:0000313" key="1">
    <source>
        <dbReference type="EMBL" id="QSQ28133.1"/>
    </source>
</evidence>
<organism evidence="1 2">
    <name type="scientific">Pyxidicoccus parkwayensis</name>
    <dbReference type="NCBI Taxonomy" id="2813578"/>
    <lineage>
        <taxon>Bacteria</taxon>
        <taxon>Pseudomonadati</taxon>
        <taxon>Myxococcota</taxon>
        <taxon>Myxococcia</taxon>
        <taxon>Myxococcales</taxon>
        <taxon>Cystobacterineae</taxon>
        <taxon>Myxococcaceae</taxon>
        <taxon>Pyxidicoccus</taxon>
    </lineage>
</organism>
<reference evidence="1 2" key="1">
    <citation type="submission" date="2021-02" db="EMBL/GenBank/DDBJ databases">
        <title>De Novo genome assembly of isolated myxobacteria.</title>
        <authorList>
            <person name="Stevens D.C."/>
        </authorList>
    </citation>
    <scope>NUCLEOTIDE SEQUENCE [LARGE SCALE GENOMIC DNA]</scope>
    <source>
        <strain evidence="2">SCPEA02</strain>
    </source>
</reference>
<dbReference type="InterPro" id="IPR036890">
    <property type="entry name" value="HATPase_C_sf"/>
</dbReference>
<evidence type="ECO:0000313" key="2">
    <source>
        <dbReference type="Proteomes" id="UP000662747"/>
    </source>
</evidence>
<dbReference type="SUPFAM" id="SSF55874">
    <property type="entry name" value="ATPase domain of HSP90 chaperone/DNA topoisomerase II/histidine kinase"/>
    <property type="match status" value="1"/>
</dbReference>
<dbReference type="EMBL" id="CP071090">
    <property type="protein sequence ID" value="QSQ28133.1"/>
    <property type="molecule type" value="Genomic_DNA"/>
</dbReference>
<accession>A0ABX7PC38</accession>
<dbReference type="Gene3D" id="3.30.565.10">
    <property type="entry name" value="Histidine kinase-like ATPase, C-terminal domain"/>
    <property type="match status" value="1"/>
</dbReference>
<name>A0ABX7PC38_9BACT</name>
<keyword evidence="2" id="KW-1185">Reference proteome</keyword>
<proteinExistence type="predicted"/>
<gene>
    <name evidence="1" type="ORF">JY651_16890</name>
</gene>
<sequence>MELVDAPDHLRVDVAEVARAAVELLRATRRLHGVEVALELPEDAVPARVSSRRMQQVMLLLLAHAADAGNGQGVRLTVDEPDDFGDVGPRFQVVAPGASLSEREAQAVFLSPMLVGPLHRRLARARELVESVGGTLDVARGSGSGITVTVELPAPGLASW</sequence>